<comment type="pathway">
    <text evidence="7">Amino-acid biosynthesis; L-methionine biosynthesis via de novo pathway.</text>
</comment>
<keyword evidence="5 9" id="KW-0274">FAD</keyword>
<gene>
    <name evidence="10" type="primary">metF</name>
    <name evidence="10" type="ORF">FNIIJ_282</name>
</gene>
<dbReference type="STRING" id="1415657.FNIIJ_282"/>
<comment type="pathway">
    <text evidence="2 9">One-carbon metabolism; tetrahydrofolate interconversion.</text>
</comment>
<comment type="cofactor">
    <cofactor evidence="1 9">
        <name>FAD</name>
        <dbReference type="ChEBI" id="CHEBI:57692"/>
    </cofactor>
</comment>
<keyword evidence="6 9" id="KW-0560">Oxidoreductase</keyword>
<dbReference type="GO" id="GO:0009086">
    <property type="term" value="P:methionine biosynthetic process"/>
    <property type="evidence" value="ECO:0007669"/>
    <property type="project" value="TreeGrafter"/>
</dbReference>
<dbReference type="PANTHER" id="PTHR45754:SF3">
    <property type="entry name" value="METHYLENETETRAHYDROFOLATE REDUCTASE (NADPH)"/>
    <property type="match status" value="1"/>
</dbReference>
<comment type="catalytic activity">
    <reaction evidence="8">
        <text>(6S)-5-methyl-5,6,7,8-tetrahydrofolate + NAD(+) = (6R)-5,10-methylene-5,6,7,8-tetrahydrofolate + NADH + H(+)</text>
        <dbReference type="Rhea" id="RHEA:19821"/>
        <dbReference type="ChEBI" id="CHEBI:15378"/>
        <dbReference type="ChEBI" id="CHEBI:15636"/>
        <dbReference type="ChEBI" id="CHEBI:18608"/>
        <dbReference type="ChEBI" id="CHEBI:57540"/>
        <dbReference type="ChEBI" id="CHEBI:57945"/>
        <dbReference type="EC" id="1.5.1.54"/>
    </reaction>
    <physiologicalReaction direction="right-to-left" evidence="8">
        <dbReference type="Rhea" id="RHEA:19823"/>
    </physiologicalReaction>
</comment>
<dbReference type="GO" id="GO:0035999">
    <property type="term" value="P:tetrahydrofolate interconversion"/>
    <property type="evidence" value="ECO:0007669"/>
    <property type="project" value="UniProtKB-UniPathway"/>
</dbReference>
<evidence type="ECO:0000256" key="3">
    <source>
        <dbReference type="ARBA" id="ARBA00006743"/>
    </source>
</evidence>
<dbReference type="EMBL" id="CP006873">
    <property type="protein sequence ID" value="AID37532.1"/>
    <property type="molecule type" value="Genomic_DNA"/>
</dbReference>
<dbReference type="UniPathway" id="UPA00193"/>
<evidence type="ECO:0000256" key="5">
    <source>
        <dbReference type="ARBA" id="ARBA00022827"/>
    </source>
</evidence>
<dbReference type="AlphaFoldDB" id="A0A068DQK3"/>
<evidence type="ECO:0000256" key="4">
    <source>
        <dbReference type="ARBA" id="ARBA00022630"/>
    </source>
</evidence>
<keyword evidence="4 9" id="KW-0285">Flavoprotein</keyword>
<protein>
    <recommendedName>
        <fullName evidence="9">Methylenetetrahydrofolate reductase</fullName>
    </recommendedName>
</protein>
<comment type="similarity">
    <text evidence="3 9">Belongs to the methylenetetrahydrofolate reductase family.</text>
</comment>
<evidence type="ECO:0000256" key="9">
    <source>
        <dbReference type="RuleBase" id="RU003862"/>
    </source>
</evidence>
<dbReference type="GO" id="GO:0106312">
    <property type="term" value="F:methylenetetrahydrofolate reductase (NADH) activity"/>
    <property type="evidence" value="ECO:0007669"/>
    <property type="project" value="UniProtKB-EC"/>
</dbReference>
<name>A0A068DQK3_9FLAO</name>
<accession>A0A068DQK3</accession>
<dbReference type="InterPro" id="IPR003171">
    <property type="entry name" value="Mehydrof_redctse-like"/>
</dbReference>
<dbReference type="GO" id="GO:0071949">
    <property type="term" value="F:FAD binding"/>
    <property type="evidence" value="ECO:0007669"/>
    <property type="project" value="TreeGrafter"/>
</dbReference>
<dbReference type="PANTHER" id="PTHR45754">
    <property type="entry name" value="METHYLENETETRAHYDROFOLATE REDUCTASE"/>
    <property type="match status" value="1"/>
</dbReference>
<evidence type="ECO:0000256" key="8">
    <source>
        <dbReference type="ARBA" id="ARBA00048628"/>
    </source>
</evidence>
<evidence type="ECO:0000256" key="6">
    <source>
        <dbReference type="ARBA" id="ARBA00023002"/>
    </source>
</evidence>
<dbReference type="Pfam" id="PF02219">
    <property type="entry name" value="MTHFR"/>
    <property type="match status" value="1"/>
</dbReference>
<evidence type="ECO:0000256" key="2">
    <source>
        <dbReference type="ARBA" id="ARBA00004777"/>
    </source>
</evidence>
<dbReference type="RefSeq" id="WP_038436270.1">
    <property type="nucleotide sequence ID" value="NZ_CP006873.1"/>
</dbReference>
<dbReference type="SUPFAM" id="SSF51730">
    <property type="entry name" value="FAD-linked oxidoreductase"/>
    <property type="match status" value="1"/>
</dbReference>
<dbReference type="GO" id="GO:0005829">
    <property type="term" value="C:cytosol"/>
    <property type="evidence" value="ECO:0007669"/>
    <property type="project" value="TreeGrafter"/>
</dbReference>
<evidence type="ECO:0000256" key="1">
    <source>
        <dbReference type="ARBA" id="ARBA00001974"/>
    </source>
</evidence>
<evidence type="ECO:0000256" key="7">
    <source>
        <dbReference type="ARBA" id="ARBA00034478"/>
    </source>
</evidence>
<dbReference type="Gene3D" id="3.20.20.220">
    <property type="match status" value="1"/>
</dbReference>
<keyword evidence="11" id="KW-1185">Reference proteome</keyword>
<reference evidence="10 11" key="1">
    <citation type="journal article" date="2014" name="Genome Biol. Evol.">
        <title>Genome sequence of "Candidatus Walczuchella monophlebidarum" the flavobacterial endosymbiont of Llaveia axin axin (Hemiptera: Coccoidea: Monophlebidae).</title>
        <authorList>
            <person name="Rosas-Perez T."/>
            <person name="Rosenblueth M."/>
            <person name="Rincon-Rosales R."/>
            <person name="Mora J."/>
            <person name="Martinez-Romero E."/>
        </authorList>
    </citation>
    <scope>NUCLEOTIDE SEQUENCE [LARGE SCALE GENOMIC DNA]</scope>
    <source>
        <strain evidence="10">FNIIJ</strain>
    </source>
</reference>
<dbReference type="Proteomes" id="UP000027148">
    <property type="component" value="Chromosome"/>
</dbReference>
<dbReference type="InterPro" id="IPR029041">
    <property type="entry name" value="FAD-linked_oxidoreductase-like"/>
</dbReference>
<dbReference type="HOGENOM" id="CLU_025841_0_2_10"/>
<dbReference type="OrthoDB" id="9812555at2"/>
<proteinExistence type="inferred from homology"/>
<dbReference type="KEGG" id="elv:FNIIJ_282"/>
<dbReference type="CDD" id="cd00537">
    <property type="entry name" value="MTHFR"/>
    <property type="match status" value="1"/>
</dbReference>
<evidence type="ECO:0000313" key="11">
    <source>
        <dbReference type="Proteomes" id="UP000027148"/>
    </source>
</evidence>
<organism evidence="10 11">
    <name type="scientific">Candidatus Walczuchella monophlebidarum</name>
    <dbReference type="NCBI Taxonomy" id="1415657"/>
    <lineage>
        <taxon>Bacteria</taxon>
        <taxon>Pseudomonadati</taxon>
        <taxon>Bacteroidota</taxon>
        <taxon>Flavobacteriia</taxon>
        <taxon>Flavobacteriales</taxon>
        <taxon>Candidatus Walczuchella</taxon>
    </lineage>
</organism>
<evidence type="ECO:0000313" key="10">
    <source>
        <dbReference type="EMBL" id="AID37532.1"/>
    </source>
</evidence>
<sequence>MKVTEYIERAKTTLLSFEILPPLIGRSILDIFDVLDPLMEFNPPFINVTYHREEYGIKKLRKKKKFSRRPGTMAICAAIMNKYGVDPVPHILCGVFNKKRTENILIDLWLSGIRNIFVLRGDTMNFEKKNVPEHNVHNHSVDLVKQIYYLNKGIYLDKNFIGVHTTDFCIGVTGYPEKHFESPNMNEDIFHIRKKITSGADYIITQMFFDNTKYFNFVSRCRSEGLTVPIIPGIKPISSKSQLWNIPAHFYINLPHELVCEVQRAKNNKDVSRIGIEWAIQQSKELKKYGIPVIHYYTMSNPHNVYEIVKNIC</sequence>